<dbReference type="EMBL" id="ACPB03000696">
    <property type="status" value="NOT_ANNOTATED_CDS"/>
    <property type="molecule type" value="Genomic_DNA"/>
</dbReference>
<feature type="compositionally biased region" description="Basic and acidic residues" evidence="2">
    <location>
        <begin position="340"/>
        <end position="359"/>
    </location>
</feature>
<keyword evidence="1" id="KW-0175">Coiled coil</keyword>
<dbReference type="GO" id="GO:0034453">
    <property type="term" value="P:microtubule anchoring"/>
    <property type="evidence" value="ECO:0007669"/>
    <property type="project" value="InterPro"/>
</dbReference>
<feature type="coiled-coil region" evidence="1">
    <location>
        <begin position="1259"/>
        <end position="1303"/>
    </location>
</feature>
<feature type="coiled-coil region" evidence="1">
    <location>
        <begin position="1448"/>
        <end position="1482"/>
    </location>
</feature>
<reference evidence="3" key="1">
    <citation type="submission" date="2022-10" db="UniProtKB">
        <authorList>
            <consortium name="EnsemblMetazoa"/>
        </authorList>
    </citation>
    <scope>IDENTIFICATION</scope>
</reference>
<feature type="region of interest" description="Disordered" evidence="2">
    <location>
        <begin position="1748"/>
        <end position="1805"/>
    </location>
</feature>
<feature type="compositionally biased region" description="Polar residues" evidence="2">
    <location>
        <begin position="118"/>
        <end position="129"/>
    </location>
</feature>
<dbReference type="GO" id="GO:0008017">
    <property type="term" value="F:microtubule binding"/>
    <property type="evidence" value="ECO:0007669"/>
    <property type="project" value="InterPro"/>
</dbReference>
<keyword evidence="4" id="KW-1185">Reference proteome</keyword>
<feature type="coiled-coil region" evidence="1">
    <location>
        <begin position="1138"/>
        <end position="1208"/>
    </location>
</feature>
<dbReference type="InterPro" id="IPR028750">
    <property type="entry name" value="CEP350/CC187"/>
</dbReference>
<evidence type="ECO:0000256" key="1">
    <source>
        <dbReference type="SAM" id="Coils"/>
    </source>
</evidence>
<protein>
    <submittedName>
        <fullName evidence="3">Centrosome-associated protein 350</fullName>
    </submittedName>
</protein>
<organism evidence="3 4">
    <name type="scientific">Rhodnius prolixus</name>
    <name type="common">Triatomid bug</name>
    <dbReference type="NCBI Taxonomy" id="13249"/>
    <lineage>
        <taxon>Eukaryota</taxon>
        <taxon>Metazoa</taxon>
        <taxon>Ecdysozoa</taxon>
        <taxon>Arthropoda</taxon>
        <taxon>Hexapoda</taxon>
        <taxon>Insecta</taxon>
        <taxon>Pterygota</taxon>
        <taxon>Neoptera</taxon>
        <taxon>Paraneoptera</taxon>
        <taxon>Hemiptera</taxon>
        <taxon>Heteroptera</taxon>
        <taxon>Panheteroptera</taxon>
        <taxon>Cimicomorpha</taxon>
        <taxon>Reduviidae</taxon>
        <taxon>Triatominae</taxon>
        <taxon>Rhodnius</taxon>
    </lineage>
</organism>
<feature type="region of interest" description="Disordered" evidence="2">
    <location>
        <begin position="337"/>
        <end position="367"/>
    </location>
</feature>
<dbReference type="PANTHER" id="PTHR13958">
    <property type="entry name" value="CENTROSOME-ASSOCIATED PROTEIN 350"/>
    <property type="match status" value="1"/>
</dbReference>
<feature type="region of interest" description="Disordered" evidence="2">
    <location>
        <begin position="647"/>
        <end position="672"/>
    </location>
</feature>
<feature type="compositionally biased region" description="Basic and acidic residues" evidence="2">
    <location>
        <begin position="1991"/>
        <end position="2003"/>
    </location>
</feature>
<accession>A0A905QWW7</accession>
<feature type="region of interest" description="Disordered" evidence="2">
    <location>
        <begin position="113"/>
        <end position="147"/>
    </location>
</feature>
<feature type="compositionally biased region" description="Polar residues" evidence="2">
    <location>
        <begin position="1967"/>
        <end position="1983"/>
    </location>
</feature>
<dbReference type="RefSeq" id="XP_073975607.1">
    <property type="nucleotide sequence ID" value="XM_074119506.1"/>
</dbReference>
<feature type="compositionally biased region" description="Polar residues" evidence="2">
    <location>
        <begin position="647"/>
        <end position="664"/>
    </location>
</feature>
<feature type="compositionally biased region" description="Polar residues" evidence="2">
    <location>
        <begin position="1343"/>
        <end position="1357"/>
    </location>
</feature>
<dbReference type="PANTHER" id="PTHR13958:SF3">
    <property type="entry name" value="CAP-GLY DOMAIN-CONTAINING PROTEIN-RELATED"/>
    <property type="match status" value="1"/>
</dbReference>
<feature type="compositionally biased region" description="Polar residues" evidence="2">
    <location>
        <begin position="903"/>
        <end position="914"/>
    </location>
</feature>
<dbReference type="GeneID" id="141449767"/>
<dbReference type="EnsemblMetazoa" id="RPRC017764-RA">
    <property type="protein sequence ID" value="RPRC017764-PA"/>
    <property type="gene ID" value="RPRC017764"/>
</dbReference>
<dbReference type="Proteomes" id="UP000015103">
    <property type="component" value="Unassembled WGS sequence"/>
</dbReference>
<feature type="region of interest" description="Disordered" evidence="2">
    <location>
        <begin position="1958"/>
        <end position="2005"/>
    </location>
</feature>
<feature type="region of interest" description="Disordered" evidence="2">
    <location>
        <begin position="1336"/>
        <end position="1373"/>
    </location>
</feature>
<feature type="region of interest" description="Disordered" evidence="2">
    <location>
        <begin position="881"/>
        <end position="918"/>
    </location>
</feature>
<evidence type="ECO:0000313" key="3">
    <source>
        <dbReference type="EnsemblMetazoa" id="RPRC017764-PA"/>
    </source>
</evidence>
<proteinExistence type="predicted"/>
<sequence>MERHHEENKVCLDFNNSERDVIEAQKKWIENSRTLTNISILEAQRHWINETITEKEFAESLLAKHDESIELNNYTLLSSHSKELDDLSTKEPCPSEKVAEKYFEKIAHIEESQDSDNTRISSPKIQDNQKNADHIKKYSKSPVFTQPSNKYTVNKSLNDNEEAANGKTRRFRSSFLTENSIKNHPKLSDQKDLVIQSDYVKHTGDSETSKNGCPYDKEEMRKFIKQRQKERYEKIFQENRLKENEKKEKIKKLELLKQTQKKIIDNSKMRCPIRSMDKPQWIGPMEGASSKTKVKSIVCSIPKLTDPHSKPQTGEIIFKPSAVNGSHDKMLIRPNSEGFRLSEKSIAPEKFSKTREKSKSPVKSRPRTSHHCIETASLFRKKTDFQNLENANQNFRTFHDSYKSNCELNAKLCDACKNNPLLNDQCWCKCEGTPAEIRDKDFSKVTRKRRSSNDDLAINDSQLSLKIKKLPPTLNPMSKDVVNLSPRSVASLPLPLEQRSKKSFNQSEECLDCIESAIWRKSSTSRKSEYSIPEVTFKNMEVTGCDSDLPDLMFENLEESELNKDGLRLEFPASSSSCQTESVDAVEFNIIDKNYLTKEIDQIENRFRLDNESDPANPNPLINYFEYIENISEPVFPSVATSIDYNSHTPDLSKVNTRRSTTSNPERETSISESLSIDPLRLSASIDNINLVTTLVKGPLSKCSKSEEGSAKESLLHSESEDEFFSKCASRNSNITQLIKSIPETNENDDLIRLSVLQEEERSLKLKVSQNDSLEKNFLAKCESFNNNLSSIDILQKDRDDSVMIPEEIKKKPELVLREKLSQEFNETIVEQNFHNQFLPAKKESQSNLQISKNISLRVNSSEHKAQITKDSLSENCIRQDLDEPETINPISDINPEKYFQDKNMSPSLGSSSAKSDRQRNLCLHRGSAVLSNKKHFLPFESSSVKQMHKKGNKQKLHIDSSLSDQSSSYSEIVQVSRTLSRGSTVISEVSEVHTLSSQSVKYNSSSLQNRIKNEIQQLNRLEENISSILDTTRISPQKEKDVSQNVRKGDQANCSYDVQSVNSYTSCSIDQQTSEVNITDMVENKREFGVGLLDISDINGLKISTFSLEMLNDLLKDEDLKAEHHAAVMKMREKALIDRAKAEIAYLEMQKRELKEQGRDEEVRNIKKRQRGVVVRVDEEIQEIERIRKAEKNASKERKLLIQQQQQLLKLQLGAKYNTLKRTPSNNKVQRSIVHRLPSNTSEGIINYERGTSLTPYLERKTRELQEKENSLMARKKNIESIVAWKQRLDQEEKKVQEMEKLLALPPSLLPKPNKAIDRGTSPMRFNVDTVVHPTSEEISKSRMQSTPSQIATASHSDSETQNKEYNSDSFEQSSVISDQLLSNVTVRSIQNSILDNKRRKSMAALKVPLSPRVTILKRRHSSGSDDSILFSQNETLSEQSDMEVRVSALQQQLKMRKAELEKLRKEFNKSQIERLRAKEQSLINQIQAYDTYIEQVKQELQKECDKSDIKVMKPLIKQPKFSERKKSEDKEKILEIQEKKKETSDSSNISPSYKTSSLVEPVSEIIEHDSSETIDSIKTQLESRVFDSPDISISKEIDPESHAKSSDVLDRDVISGEEEYSSVSNAVTGEIVTEDIVKELVTEDSGAPKEILECTEPNVSEPIKNSQKNKCEEISPVNSANSFVFTSVGSQISQSTPGKLISSENKSLAVNSDISDPTMSEVLSQVVTEYVDDEIIKNSAASNSVVSEEYSFETEDDKSKSLEELSTLNEKDTQLLKEETSPKEEYQDDSLRGSEESAGSKSRVTFAYTEPIENVEISSERSGHSLNVTEMVSEIKEQLQTISNFLNEDQRCITASVGSIAEEVHNSQQTMEVISNQSLESMRKSNEEFSSKVSSVHEASQKVVDKTPSSLHSILEVVEPKNSVSVRTTSIEEQLSVKTNDAVDVSNHCRLTIAEDVHSEDFGPQSESTSVRSEINTNSKSVETDDSLDDNKAGSLEEKENTSQSKCRVILEKDIMEKVPENKLFNEEDINDSGKSNLNETSEVEKVEELGEELDVNFAPQEVQNEIKISAKNNVCQTSNVGNTEIIDLLQDSFEISDEIWKKNLENLKNEDTPLLTALQMERQKNLNIDYIWRDICDSCVNEATDAFITAFGKKKAALSVIDDVHKEFEDSQDSDIVGDNEGFWLGEELTLQTAREAEQLRLQQLQIEQEIEELEQAQEAVPYYYVREIPNKPPPPYTPPGRVAPTPEEILARVGEAATMLWEVEKCGGDVANFPLPDNYLPSQNDQPHRLFLFELAKDLYLKARPSLVNSVPAWVIAQRPIRPLPKISTKEDLLRYMDRQTKLVFGYEPRIVRENMIMKWSRKKRDQVDEILIRECQDEEQEWVDFTLEENSVKNQLADSIIDKVLEDAVSGLSLAFTKKFKDENIS</sequence>
<evidence type="ECO:0000313" key="4">
    <source>
        <dbReference type="Proteomes" id="UP000015103"/>
    </source>
</evidence>
<evidence type="ECO:0000256" key="2">
    <source>
        <dbReference type="SAM" id="MobiDB-lite"/>
    </source>
</evidence>
<dbReference type="GO" id="GO:0005813">
    <property type="term" value="C:centrosome"/>
    <property type="evidence" value="ECO:0007669"/>
    <property type="project" value="InterPro"/>
</dbReference>
<feature type="coiled-coil region" evidence="1">
    <location>
        <begin position="1005"/>
        <end position="1032"/>
    </location>
</feature>
<name>A0A905QWW7_RHOPR</name>
<feature type="compositionally biased region" description="Basic and acidic residues" evidence="2">
    <location>
        <begin position="1759"/>
        <end position="1797"/>
    </location>
</feature>
<feature type="coiled-coil region" evidence="1">
    <location>
        <begin position="225"/>
        <end position="259"/>
    </location>
</feature>
<feature type="compositionally biased region" description="Basic and acidic residues" evidence="2">
    <location>
        <begin position="1358"/>
        <end position="1368"/>
    </location>
</feature>